<keyword evidence="1" id="KW-0812">Transmembrane</keyword>
<evidence type="ECO:0000313" key="3">
    <source>
        <dbReference type="Proteomes" id="UP000235728"/>
    </source>
</evidence>
<feature type="transmembrane region" description="Helical" evidence="1">
    <location>
        <begin position="131"/>
        <end position="156"/>
    </location>
</feature>
<dbReference type="AlphaFoldDB" id="A0A2N6NFL5"/>
<protein>
    <submittedName>
        <fullName evidence="2">Uncharacterized protein</fullName>
    </submittedName>
</protein>
<organism evidence="2 3">
    <name type="scientific">Beauveria bassiana</name>
    <name type="common">White muscardine disease fungus</name>
    <name type="synonym">Tritirachium shiotae</name>
    <dbReference type="NCBI Taxonomy" id="176275"/>
    <lineage>
        <taxon>Eukaryota</taxon>
        <taxon>Fungi</taxon>
        <taxon>Dikarya</taxon>
        <taxon>Ascomycota</taxon>
        <taxon>Pezizomycotina</taxon>
        <taxon>Sordariomycetes</taxon>
        <taxon>Hypocreomycetidae</taxon>
        <taxon>Hypocreales</taxon>
        <taxon>Cordycipitaceae</taxon>
        <taxon>Beauveria</taxon>
    </lineage>
</organism>
<evidence type="ECO:0000313" key="2">
    <source>
        <dbReference type="EMBL" id="PMB66069.1"/>
    </source>
</evidence>
<proteinExistence type="predicted"/>
<accession>A0A2N6NFL5</accession>
<dbReference type="EMBL" id="MRVG01000009">
    <property type="protein sequence ID" value="PMB66069.1"/>
    <property type="molecule type" value="Genomic_DNA"/>
</dbReference>
<keyword evidence="1" id="KW-0472">Membrane</keyword>
<dbReference type="Proteomes" id="UP000235728">
    <property type="component" value="Unassembled WGS sequence"/>
</dbReference>
<evidence type="ECO:0000256" key="1">
    <source>
        <dbReference type="SAM" id="Phobius"/>
    </source>
</evidence>
<keyword evidence="1" id="KW-1133">Transmembrane helix</keyword>
<gene>
    <name evidence="2" type="ORF">BM221_008270</name>
</gene>
<feature type="transmembrane region" description="Helical" evidence="1">
    <location>
        <begin position="208"/>
        <end position="237"/>
    </location>
</feature>
<comment type="caution">
    <text evidence="2">The sequence shown here is derived from an EMBL/GenBank/DDBJ whole genome shotgun (WGS) entry which is preliminary data.</text>
</comment>
<feature type="transmembrane region" description="Helical" evidence="1">
    <location>
        <begin position="168"/>
        <end position="187"/>
    </location>
</feature>
<name>A0A2N6NFL5_BEABA</name>
<sequence length="366" mass="37879">MRLLDLEQLDVKGQRAVGGNAGQSLAAVGEIGGDSQATLATNRHADDTDVPALDDLALTNLEGKGLALLVGIELLAVLELANVADTDAVAVLDNAAGANLAVVNGDALNDLDTNSSLGRAARPLLKVLGELNLLSVLLVVSSDSLALVVLELLLLLLGELGVVLGNQLVKVLSLLGSALVLALLGGIDQLRRILILRVELGDTGIGNIVDGLGGLLGLGGVAGAAVLFLLIILVIIVRGSEKSLQVLIIHLVVLVFVEARESALDKTEGRTRNLGDIALLISLGLLGRINSSHGNAELPGNELASDLIGDAKFVPWVNAAASDAQCKRNCDREVHGGGDQDLAGRDLEAINRTRDASHFEDGDMKK</sequence>
<reference evidence="2 3" key="1">
    <citation type="journal article" date="2016" name="Appl. Microbiol. Biotechnol.">
        <title>Characterization of T-DNA insertion mutants with decreased virulence in the entomopathogenic fungus Beauveria bassiana JEF-007.</title>
        <authorList>
            <person name="Kim S."/>
            <person name="Lee S.J."/>
            <person name="Nai Y.S."/>
            <person name="Yu J.S."/>
            <person name="Lee M.R."/>
            <person name="Yang Y.T."/>
            <person name="Kim J.S."/>
        </authorList>
    </citation>
    <scope>NUCLEOTIDE SEQUENCE [LARGE SCALE GENOMIC DNA]</scope>
    <source>
        <strain evidence="2 3">JEF-007</strain>
    </source>
</reference>